<protein>
    <submittedName>
        <fullName evidence="1">Uncharacterized protein</fullName>
    </submittedName>
</protein>
<gene>
    <name evidence="1" type="ORF">SLEP1_g35466</name>
</gene>
<proteinExistence type="predicted"/>
<comment type="caution">
    <text evidence="1">The sequence shown here is derived from an EMBL/GenBank/DDBJ whole genome shotgun (WGS) entry which is preliminary data.</text>
</comment>
<organism evidence="1 2">
    <name type="scientific">Rubroshorea leprosula</name>
    <dbReference type="NCBI Taxonomy" id="152421"/>
    <lineage>
        <taxon>Eukaryota</taxon>
        <taxon>Viridiplantae</taxon>
        <taxon>Streptophyta</taxon>
        <taxon>Embryophyta</taxon>
        <taxon>Tracheophyta</taxon>
        <taxon>Spermatophyta</taxon>
        <taxon>Magnoliopsida</taxon>
        <taxon>eudicotyledons</taxon>
        <taxon>Gunneridae</taxon>
        <taxon>Pentapetalae</taxon>
        <taxon>rosids</taxon>
        <taxon>malvids</taxon>
        <taxon>Malvales</taxon>
        <taxon>Dipterocarpaceae</taxon>
        <taxon>Rubroshorea</taxon>
    </lineage>
</organism>
<sequence>MNETQGESSPAIKYEDAVEWLKVVDTHTKELMFVVADSIFDVNAEVNGGMAMPFFWFW</sequence>
<accession>A0AAV5KNG7</accession>
<evidence type="ECO:0000313" key="2">
    <source>
        <dbReference type="Proteomes" id="UP001054252"/>
    </source>
</evidence>
<dbReference type="Proteomes" id="UP001054252">
    <property type="component" value="Unassembled WGS sequence"/>
</dbReference>
<keyword evidence="2" id="KW-1185">Reference proteome</keyword>
<reference evidence="1 2" key="1">
    <citation type="journal article" date="2021" name="Commun. Biol.">
        <title>The genome of Shorea leprosula (Dipterocarpaceae) highlights the ecological relevance of drought in aseasonal tropical rainforests.</title>
        <authorList>
            <person name="Ng K.K.S."/>
            <person name="Kobayashi M.J."/>
            <person name="Fawcett J.A."/>
            <person name="Hatakeyama M."/>
            <person name="Paape T."/>
            <person name="Ng C.H."/>
            <person name="Ang C.C."/>
            <person name="Tnah L.H."/>
            <person name="Lee C.T."/>
            <person name="Nishiyama T."/>
            <person name="Sese J."/>
            <person name="O'Brien M.J."/>
            <person name="Copetti D."/>
            <person name="Mohd Noor M.I."/>
            <person name="Ong R.C."/>
            <person name="Putra M."/>
            <person name="Sireger I.Z."/>
            <person name="Indrioko S."/>
            <person name="Kosugi Y."/>
            <person name="Izuno A."/>
            <person name="Isagi Y."/>
            <person name="Lee S.L."/>
            <person name="Shimizu K.K."/>
        </authorList>
    </citation>
    <scope>NUCLEOTIDE SEQUENCE [LARGE SCALE GENOMIC DNA]</scope>
    <source>
        <strain evidence="1">214</strain>
    </source>
</reference>
<dbReference type="EMBL" id="BPVZ01000071">
    <property type="protein sequence ID" value="GKV26113.1"/>
    <property type="molecule type" value="Genomic_DNA"/>
</dbReference>
<name>A0AAV5KNG7_9ROSI</name>
<evidence type="ECO:0000313" key="1">
    <source>
        <dbReference type="EMBL" id="GKV26113.1"/>
    </source>
</evidence>
<dbReference type="AlphaFoldDB" id="A0AAV5KNG7"/>